<keyword evidence="1" id="KW-0175">Coiled coil</keyword>
<dbReference type="Proteomes" id="UP000255140">
    <property type="component" value="Unassembled WGS sequence"/>
</dbReference>
<accession>A0A076YUN9</accession>
<evidence type="ECO:0000313" key="2">
    <source>
        <dbReference type="EMBL" id="KLJ30571.1"/>
    </source>
</evidence>
<evidence type="ECO:0000313" key="12">
    <source>
        <dbReference type="Proteomes" id="UP000256718"/>
    </source>
</evidence>
<dbReference type="EMBL" id="JASOIH010000001">
    <property type="protein sequence ID" value="MDK6898946.1"/>
    <property type="molecule type" value="Genomic_DNA"/>
</dbReference>
<evidence type="ECO:0000313" key="7">
    <source>
        <dbReference type="EMBL" id="SUN29276.1"/>
    </source>
</evidence>
<protein>
    <submittedName>
        <fullName evidence="5">Uncharacterized protein</fullName>
    </submittedName>
</protein>
<dbReference type="Proteomes" id="UP000256718">
    <property type="component" value="Unassembled WGS sequence"/>
</dbReference>
<proteinExistence type="predicted"/>
<reference evidence="10 11" key="3">
    <citation type="submission" date="2018-06" db="EMBL/GenBank/DDBJ databases">
        <authorList>
            <consortium name="Pathogen Informatics"/>
            <person name="Doyle S."/>
        </authorList>
    </citation>
    <scope>NUCLEOTIDE SEQUENCE [LARGE SCALE GENOMIC DNA]</scope>
    <source>
        <strain evidence="6 10">NCTC8185</strain>
        <strain evidence="7 11">NCTC9828</strain>
    </source>
</reference>
<dbReference type="Proteomes" id="UP000035346">
    <property type="component" value="Unassembled WGS sequence"/>
</dbReference>
<reference evidence="4" key="4">
    <citation type="submission" date="2023-05" db="EMBL/GenBank/DDBJ databases">
        <title>Cataloging the Phylogenetic Diversity of Human Bladder Bacteria.</title>
        <authorList>
            <person name="Du J."/>
        </authorList>
    </citation>
    <scope>NUCLEOTIDE SEQUENCE</scope>
    <source>
        <strain evidence="4">UMB8703</strain>
    </source>
</reference>
<evidence type="ECO:0000313" key="8">
    <source>
        <dbReference type="Proteomes" id="UP000035174"/>
    </source>
</evidence>
<dbReference type="EMBL" id="UHEW01000005">
    <property type="protein sequence ID" value="SUN29276.1"/>
    <property type="molecule type" value="Genomic_DNA"/>
</dbReference>
<evidence type="ECO:0000313" key="4">
    <source>
        <dbReference type="EMBL" id="MDK6898946.1"/>
    </source>
</evidence>
<comment type="caution">
    <text evidence="5">The sequence shown here is derived from an EMBL/GenBank/DDBJ whole genome shotgun (WGS) entry which is preliminary data.</text>
</comment>
<organism evidence="5 12">
    <name type="scientific">Streptococcus agalactiae</name>
    <dbReference type="NCBI Taxonomy" id="1311"/>
    <lineage>
        <taxon>Bacteria</taxon>
        <taxon>Bacillati</taxon>
        <taxon>Bacillota</taxon>
        <taxon>Bacilli</taxon>
        <taxon>Lactobacillales</taxon>
        <taxon>Streptococcaceae</taxon>
        <taxon>Streptococcus</taxon>
    </lineage>
</organism>
<evidence type="ECO:0000256" key="1">
    <source>
        <dbReference type="SAM" id="Coils"/>
    </source>
</evidence>
<sequence>MTERTFEDIELDLKLFQIKLDNAENSKRLLQKLKNDVMELQIELLESLKLGDAYLTESEELEENNDFILTVNSETLSLEESYDNRINLVSKEIMDYENALDKLYYEKQSLMQKSNERKGG</sequence>
<dbReference type="EMBL" id="QHGZ01000149">
    <property type="protein sequence ID" value="RDY81660.1"/>
    <property type="molecule type" value="Genomic_DNA"/>
</dbReference>
<dbReference type="AlphaFoldDB" id="A0A076YUN9"/>
<feature type="coiled-coil region" evidence="1">
    <location>
        <begin position="6"/>
        <end position="50"/>
    </location>
</feature>
<reference evidence="5 12" key="2">
    <citation type="journal article" date="2018" name="Emerg. Microbes Infect.">
        <title>Phenotypic and molecular analysis of nontypeable Group B streptococci: identification of cps2a and hybrid cps2a/cps5 Group B streptococcal capsule gene clusters.</title>
        <authorList>
            <person name="Alhhazmi A."/>
            <person name="Tyrrell G.J."/>
        </authorList>
    </citation>
    <scope>NUCLEOTIDE SEQUENCE [LARGE SCALE GENOMIC DNA]</scope>
    <source>
        <strain evidence="5 12">PLGBS17</strain>
    </source>
</reference>
<dbReference type="Proteomes" id="UP000254076">
    <property type="component" value="Unassembled WGS sequence"/>
</dbReference>
<name>A0A076YUN9_STRAG</name>
<dbReference type="RefSeq" id="WP_000140207.1">
    <property type="nucleotide sequence ID" value="NZ_AP018935.1"/>
</dbReference>
<dbReference type="EMBL" id="LBKL01000098">
    <property type="protein sequence ID" value="KLL35347.1"/>
    <property type="molecule type" value="Genomic_DNA"/>
</dbReference>
<evidence type="ECO:0000313" key="9">
    <source>
        <dbReference type="Proteomes" id="UP000035346"/>
    </source>
</evidence>
<evidence type="ECO:0000313" key="10">
    <source>
        <dbReference type="Proteomes" id="UP000254076"/>
    </source>
</evidence>
<evidence type="ECO:0000313" key="6">
    <source>
        <dbReference type="EMBL" id="SUN15044.1"/>
    </source>
</evidence>
<evidence type="ECO:0000313" key="11">
    <source>
        <dbReference type="Proteomes" id="UP000255140"/>
    </source>
</evidence>
<evidence type="ECO:0000313" key="3">
    <source>
        <dbReference type="EMBL" id="KLL35347.1"/>
    </source>
</evidence>
<dbReference type="EMBL" id="UHEQ01000004">
    <property type="protein sequence ID" value="SUN15044.1"/>
    <property type="molecule type" value="Genomic_DNA"/>
</dbReference>
<dbReference type="EMBL" id="LCVB01000013">
    <property type="protein sequence ID" value="KLJ30571.1"/>
    <property type="molecule type" value="Genomic_DNA"/>
</dbReference>
<gene>
    <name evidence="5" type="ORF">C4618_05910</name>
    <name evidence="6" type="ORF">NCTC8185_02367</name>
    <name evidence="7" type="ORF">NCTC9828_01555</name>
    <name evidence="4" type="ORF">QP229_02935</name>
    <name evidence="3" type="ORF">WA04_10835</name>
    <name evidence="2" type="ORF">WA45_01690</name>
</gene>
<dbReference type="Proteomes" id="UP001230629">
    <property type="component" value="Unassembled WGS sequence"/>
</dbReference>
<reference evidence="8 9" key="1">
    <citation type="journal article" date="2015" name="PLoS ONE">
        <title>Genomic analysis reveals the molecular basis for capsule loss in the group B streptococcus population.</title>
        <authorList>
            <consortium name="DEVANI Consortium"/>
            <person name="Rosini R."/>
            <person name="Campisi E."/>
            <person name="De Chiara M."/>
            <person name="Tettelin H."/>
            <person name="Rinaudo D."/>
            <person name="Toniolo C."/>
            <person name="Metruccio M."/>
            <person name="Guidotti S."/>
            <person name="Sorensen U.B."/>
            <person name="Kilian M."/>
            <person name="Ramirez M."/>
            <person name="Janulczyk R."/>
            <person name="Donati C."/>
            <person name="Grandi G."/>
            <person name="Margarit I."/>
        </authorList>
    </citation>
    <scope>NUCLEOTIDE SEQUENCE [LARGE SCALE GENOMIC DNA]</scope>
    <source>
        <strain evidence="3 9">DK-B-USS-215</strain>
        <strain evidence="2 8">ES-PW-063</strain>
    </source>
</reference>
<dbReference type="Proteomes" id="UP000035174">
    <property type="component" value="Unassembled WGS sequence"/>
</dbReference>
<evidence type="ECO:0000313" key="5">
    <source>
        <dbReference type="EMBL" id="RDY81660.1"/>
    </source>
</evidence>